<dbReference type="AlphaFoldDB" id="A0A2U3PUM2"/>
<evidence type="ECO:0000313" key="2">
    <source>
        <dbReference type="EMBL" id="SPP92842.1"/>
    </source>
</evidence>
<dbReference type="EMBL" id="LS398110">
    <property type="protein sequence ID" value="SPP92842.1"/>
    <property type="molecule type" value="Genomic_DNA"/>
</dbReference>
<feature type="compositionally biased region" description="Basic and acidic residues" evidence="1">
    <location>
        <begin position="49"/>
        <end position="67"/>
    </location>
</feature>
<name>A0A2U3PUM2_9BRAD</name>
<gene>
    <name evidence="2" type="ORF">BRAD3257_1724</name>
</gene>
<dbReference type="KEGG" id="bvz:BRAD3257_1724"/>
<feature type="region of interest" description="Disordered" evidence="1">
    <location>
        <begin position="42"/>
        <end position="67"/>
    </location>
</feature>
<proteinExistence type="predicted"/>
<accession>A0A2U3PUM2</accession>
<evidence type="ECO:0000313" key="3">
    <source>
        <dbReference type="Proteomes" id="UP000246085"/>
    </source>
</evidence>
<dbReference type="RefSeq" id="WP_122401378.1">
    <property type="nucleotide sequence ID" value="NZ_LS398110.1"/>
</dbReference>
<reference evidence="2 3" key="1">
    <citation type="submission" date="2018-03" db="EMBL/GenBank/DDBJ databases">
        <authorList>
            <person name="Gully D."/>
        </authorList>
    </citation>
    <scope>NUCLEOTIDE SEQUENCE [LARGE SCALE GENOMIC DNA]</scope>
    <source>
        <strain evidence="2">ORS3257</strain>
    </source>
</reference>
<evidence type="ECO:0000256" key="1">
    <source>
        <dbReference type="SAM" id="MobiDB-lite"/>
    </source>
</evidence>
<organism evidence="2 3">
    <name type="scientific">Bradyrhizobium vignae</name>
    <dbReference type="NCBI Taxonomy" id="1549949"/>
    <lineage>
        <taxon>Bacteria</taxon>
        <taxon>Pseudomonadati</taxon>
        <taxon>Pseudomonadota</taxon>
        <taxon>Alphaproteobacteria</taxon>
        <taxon>Hyphomicrobiales</taxon>
        <taxon>Nitrobacteraceae</taxon>
        <taxon>Bradyrhizobium</taxon>
    </lineage>
</organism>
<dbReference type="Proteomes" id="UP000246085">
    <property type="component" value="Chromosome BRAD3257"/>
</dbReference>
<protein>
    <submittedName>
        <fullName evidence="2">Uncharacterized protein</fullName>
    </submittedName>
</protein>
<sequence length="67" mass="7907">MSNFKHLYRACGGEINPETLENFRLAIPEFHEFMRLAREFFAPRGKPGTQHEDRDEEHEATMSIKEI</sequence>